<dbReference type="Proteomes" id="UP000003280">
    <property type="component" value="Unassembled WGS sequence"/>
</dbReference>
<protein>
    <recommendedName>
        <fullName evidence="8">Glycine transporter domain-containing protein</fullName>
    </recommendedName>
</protein>
<feature type="transmembrane region" description="Helical" evidence="7">
    <location>
        <begin position="132"/>
        <end position="152"/>
    </location>
</feature>
<proteinExistence type="inferred from homology"/>
<comment type="caution">
    <text evidence="9">The sequence shown here is derived from an EMBL/GenBank/DDBJ whole genome shotgun (WGS) entry which is preliminary data.</text>
</comment>
<dbReference type="STRING" id="862517.HMPREF9225_0275"/>
<feature type="transmembrane region" description="Helical" evidence="7">
    <location>
        <begin position="6"/>
        <end position="29"/>
    </location>
</feature>
<evidence type="ECO:0000313" key="10">
    <source>
        <dbReference type="Proteomes" id="UP000003280"/>
    </source>
</evidence>
<evidence type="ECO:0000256" key="2">
    <source>
        <dbReference type="ARBA" id="ARBA00008193"/>
    </source>
</evidence>
<dbReference type="OrthoDB" id="9791874at2"/>
<dbReference type="PANTHER" id="PTHR30506">
    <property type="entry name" value="INNER MEMBRANE PROTEIN"/>
    <property type="match status" value="1"/>
</dbReference>
<reference evidence="9 10" key="1">
    <citation type="submission" date="2010-07" db="EMBL/GenBank/DDBJ databases">
        <authorList>
            <person name="Muzny D."/>
            <person name="Qin X."/>
            <person name="Deng J."/>
            <person name="Jiang H."/>
            <person name="Liu Y."/>
            <person name="Qu J."/>
            <person name="Song X.-Z."/>
            <person name="Zhang L."/>
            <person name="Thornton R."/>
            <person name="Coyle M."/>
            <person name="Francisco L."/>
            <person name="Jackson L."/>
            <person name="Javaid M."/>
            <person name="Korchina V."/>
            <person name="Kovar C."/>
            <person name="Mata R."/>
            <person name="Mathew T."/>
            <person name="Ngo R."/>
            <person name="Nguyen L."/>
            <person name="Nguyen N."/>
            <person name="Okwuonu G."/>
            <person name="Ongeri F."/>
            <person name="Pham C."/>
            <person name="Simmons D."/>
            <person name="Wilczek-Boney K."/>
            <person name="Hale W."/>
            <person name="Jakkamsetti A."/>
            <person name="Pham P."/>
            <person name="Ruth R."/>
            <person name="San Lucas F."/>
            <person name="Warren J."/>
            <person name="Zhang J."/>
            <person name="Zhao Z."/>
            <person name="Zhou C."/>
            <person name="Zhu D."/>
            <person name="Lee S."/>
            <person name="Bess C."/>
            <person name="Blankenburg K."/>
            <person name="Forbes L."/>
            <person name="Fu Q."/>
            <person name="Gubbala S."/>
            <person name="Hirani K."/>
            <person name="Jayaseelan J.C."/>
            <person name="Lara F."/>
            <person name="Munidasa M."/>
            <person name="Palculict T."/>
            <person name="Patil S."/>
            <person name="Pu L.-L."/>
            <person name="Saada N."/>
            <person name="Tang L."/>
            <person name="Weissenberger G."/>
            <person name="Zhu Y."/>
            <person name="Hemphill L."/>
            <person name="Shang Y."/>
            <person name="Youmans B."/>
            <person name="Ayvaz T."/>
            <person name="Ross M."/>
            <person name="Santibanez J."/>
            <person name="Aqrawi P."/>
            <person name="Gross S."/>
            <person name="Joshi V."/>
            <person name="Fowler G."/>
            <person name="Nazareth L."/>
            <person name="Reid J."/>
            <person name="Worley K."/>
            <person name="Petrosino J."/>
            <person name="Highlander S."/>
            <person name="Gibbs R."/>
        </authorList>
    </citation>
    <scope>NUCLEOTIDE SEQUENCE [LARGE SCALE GENOMIC DNA]</scope>
    <source>
        <strain evidence="9 10">ATCC BAA-1640</strain>
    </source>
</reference>
<keyword evidence="4 7" id="KW-0812">Transmembrane</keyword>
<feature type="transmembrane region" description="Helical" evidence="7">
    <location>
        <begin position="101"/>
        <end position="120"/>
    </location>
</feature>
<feature type="domain" description="Glycine transporter" evidence="8">
    <location>
        <begin position="11"/>
        <end position="84"/>
    </location>
</feature>
<dbReference type="eggNOG" id="COG2860">
    <property type="taxonomic scope" value="Bacteria"/>
</dbReference>
<evidence type="ECO:0000313" key="9">
    <source>
        <dbReference type="EMBL" id="EFM26084.1"/>
    </source>
</evidence>
<evidence type="ECO:0000256" key="3">
    <source>
        <dbReference type="ARBA" id="ARBA00022475"/>
    </source>
</evidence>
<dbReference type="Pfam" id="PF03458">
    <property type="entry name" value="Gly_transporter"/>
    <property type="match status" value="2"/>
</dbReference>
<feature type="transmembrane region" description="Helical" evidence="7">
    <location>
        <begin position="70"/>
        <end position="89"/>
    </location>
</feature>
<comment type="subcellular location">
    <subcellularLocation>
        <location evidence="1">Cell membrane</location>
        <topology evidence="1">Multi-pass membrane protein</topology>
    </subcellularLocation>
</comment>
<evidence type="ECO:0000256" key="6">
    <source>
        <dbReference type="ARBA" id="ARBA00023136"/>
    </source>
</evidence>
<gene>
    <name evidence="9" type="ORF">HMPREF9225_0275</name>
</gene>
<evidence type="ECO:0000256" key="1">
    <source>
        <dbReference type="ARBA" id="ARBA00004651"/>
    </source>
</evidence>
<sequence length="216" mass="23849">MKLDYNVLDMIFEILGTISFAFSGAMVGIKRGMDLFGVMALGVVTALGGGLVRDLILGNTPPVMFRDSRMAIYAIVSSVLLFMIFYIRFDIIESKWMRRITLVMMLFDALGLGAFTVTGITTALNMGFEYKFLLLFVGVLTGVGGGALRDVFASEIPAIFREQIYAVASFLGAMVYISLIGVVNLNLAKMLAFMVVFMVRLMAITFDMHLPRIDRS</sequence>
<dbReference type="GO" id="GO:0005886">
    <property type="term" value="C:plasma membrane"/>
    <property type="evidence" value="ECO:0007669"/>
    <property type="project" value="UniProtKB-SubCell"/>
</dbReference>
<dbReference type="PANTHER" id="PTHR30506:SF3">
    <property type="entry name" value="UPF0126 INNER MEMBRANE PROTEIN YADS-RELATED"/>
    <property type="match status" value="1"/>
</dbReference>
<dbReference type="AlphaFoldDB" id="E0NJD6"/>
<evidence type="ECO:0000256" key="4">
    <source>
        <dbReference type="ARBA" id="ARBA00022692"/>
    </source>
</evidence>
<name>E0NJD6_9FIRM</name>
<keyword evidence="5 7" id="KW-1133">Transmembrane helix</keyword>
<dbReference type="RefSeq" id="WP_008901111.1">
    <property type="nucleotide sequence ID" value="NZ_GL397071.1"/>
</dbReference>
<feature type="domain" description="Glycine transporter" evidence="8">
    <location>
        <begin position="106"/>
        <end position="178"/>
    </location>
</feature>
<dbReference type="EMBL" id="AEEH01000017">
    <property type="protein sequence ID" value="EFM26084.1"/>
    <property type="molecule type" value="Genomic_DNA"/>
</dbReference>
<keyword evidence="10" id="KW-1185">Reference proteome</keyword>
<comment type="similarity">
    <text evidence="2">Belongs to the UPF0126 family.</text>
</comment>
<keyword evidence="3" id="KW-1003">Cell membrane</keyword>
<feature type="transmembrane region" description="Helical" evidence="7">
    <location>
        <begin position="164"/>
        <end position="185"/>
    </location>
</feature>
<dbReference type="InterPro" id="IPR005115">
    <property type="entry name" value="Gly_transporter"/>
</dbReference>
<accession>E0NJD6</accession>
<dbReference type="HOGENOM" id="CLU_064906_2_1_9"/>
<evidence type="ECO:0000256" key="7">
    <source>
        <dbReference type="SAM" id="Phobius"/>
    </source>
</evidence>
<keyword evidence="6 7" id="KW-0472">Membrane</keyword>
<evidence type="ECO:0000256" key="5">
    <source>
        <dbReference type="ARBA" id="ARBA00022989"/>
    </source>
</evidence>
<feature type="transmembrane region" description="Helical" evidence="7">
    <location>
        <begin position="36"/>
        <end position="58"/>
    </location>
</feature>
<organism evidence="9 10">
    <name type="scientific">Peptoniphilus duerdenii ATCC BAA-1640</name>
    <dbReference type="NCBI Taxonomy" id="862517"/>
    <lineage>
        <taxon>Bacteria</taxon>
        <taxon>Bacillati</taxon>
        <taxon>Bacillota</taxon>
        <taxon>Tissierellia</taxon>
        <taxon>Tissierellales</taxon>
        <taxon>Peptoniphilaceae</taxon>
        <taxon>Peptoniphilus</taxon>
    </lineage>
</organism>
<evidence type="ECO:0000259" key="8">
    <source>
        <dbReference type="Pfam" id="PF03458"/>
    </source>
</evidence>